<dbReference type="Proteomes" id="UP000190023">
    <property type="component" value="Unassembled WGS sequence"/>
</dbReference>
<organism evidence="1 2">
    <name type="scientific">[Haemophilus] felis</name>
    <dbReference type="NCBI Taxonomy" id="123822"/>
    <lineage>
        <taxon>Bacteria</taxon>
        <taxon>Pseudomonadati</taxon>
        <taxon>Pseudomonadota</taxon>
        <taxon>Gammaproteobacteria</taxon>
        <taxon>Pasteurellales</taxon>
        <taxon>Pasteurellaceae</taxon>
    </lineage>
</organism>
<evidence type="ECO:0000313" key="2">
    <source>
        <dbReference type="Proteomes" id="UP000190023"/>
    </source>
</evidence>
<accession>A0A1T0AVN5</accession>
<dbReference type="AlphaFoldDB" id="A0A1T0AVN5"/>
<protein>
    <submittedName>
        <fullName evidence="1">Uncharacterized protein</fullName>
    </submittedName>
</protein>
<proteinExistence type="predicted"/>
<gene>
    <name evidence="1" type="ORF">B0188_10155</name>
</gene>
<dbReference type="OrthoDB" id="5675328at2"/>
<keyword evidence="2" id="KW-1185">Reference proteome</keyword>
<dbReference type="EMBL" id="MUYB01000049">
    <property type="protein sequence ID" value="OOS01140.1"/>
    <property type="molecule type" value="Genomic_DNA"/>
</dbReference>
<comment type="caution">
    <text evidence="1">The sequence shown here is derived from an EMBL/GenBank/DDBJ whole genome shotgun (WGS) entry which is preliminary data.</text>
</comment>
<dbReference type="STRING" id="123822.B0188_10155"/>
<dbReference type="NCBIfam" id="NF033153">
    <property type="entry name" value="phage_ICD_like"/>
    <property type="match status" value="1"/>
</dbReference>
<name>A0A1T0AVN5_9PAST</name>
<reference evidence="1 2" key="1">
    <citation type="submission" date="2017-02" db="EMBL/GenBank/DDBJ databases">
        <title>Draft genome sequence of Haemophilus felis CCUG 31170 type strain.</title>
        <authorList>
            <person name="Engstrom-Jakobsson H."/>
            <person name="Salva-Serra F."/>
            <person name="Thorell K."/>
            <person name="Gonzales-Siles L."/>
            <person name="Karlsson R."/>
            <person name="Boulund F."/>
            <person name="Engstrand L."/>
            <person name="Kristiansson E."/>
            <person name="Moore E."/>
        </authorList>
    </citation>
    <scope>NUCLEOTIDE SEQUENCE [LARGE SCALE GENOMIC DNA]</scope>
    <source>
        <strain evidence="1 2">CCUG 31170</strain>
    </source>
</reference>
<evidence type="ECO:0000313" key="1">
    <source>
        <dbReference type="EMBL" id="OOS01140.1"/>
    </source>
</evidence>
<dbReference type="Pfam" id="PF10554">
    <property type="entry name" value="Phage_ASH"/>
    <property type="match status" value="1"/>
</dbReference>
<sequence length="218" mass="25092">MQRFLTLFQKCDLDHFTQASILAYLKNVLAKSRTERGNSNNLLLANTSTPSIRAFFVRSLRTPKEKTILKNQGRSVLSMVGRNGQRLIVGCFPVEAVFHPVTSYRQAWKLAVGTKNLLLELSQMYQFIFASIRRTDLTNTIQKIRIIADSEQEARSRLAKDFERFLLSDNAKLKGSDYQDKELLAKIRKHHHATFLQKQALGARQTLTKLNKILEKRQ</sequence>
<dbReference type="InterPro" id="IPR018880">
    <property type="entry name" value="Phage_P4_Ash"/>
</dbReference>